<evidence type="ECO:0000256" key="3">
    <source>
        <dbReference type="ARBA" id="ARBA00011131"/>
    </source>
</evidence>
<feature type="transmembrane region" description="Helical" evidence="11">
    <location>
        <begin position="15"/>
        <end position="40"/>
    </location>
</feature>
<keyword evidence="5" id="KW-0813">Transport</keyword>
<dbReference type="PANTHER" id="PTHR43738">
    <property type="entry name" value="ABC TRANSPORTER, MEMBRANE PROTEIN"/>
    <property type="match status" value="1"/>
</dbReference>
<evidence type="ECO:0000256" key="1">
    <source>
        <dbReference type="ARBA" id="ARBA00004651"/>
    </source>
</evidence>
<dbReference type="Proteomes" id="UP000004773">
    <property type="component" value="Unassembled WGS sequence"/>
</dbReference>
<feature type="transmembrane region" description="Helical" evidence="11">
    <location>
        <begin position="283"/>
        <end position="304"/>
    </location>
</feature>
<comment type="caution">
    <text evidence="13">The sequence shown here is derived from an EMBL/GenBank/DDBJ whole genome shotgun (WGS) entry which is preliminary data.</text>
</comment>
<evidence type="ECO:0000313" key="14">
    <source>
        <dbReference type="Proteomes" id="UP000004773"/>
    </source>
</evidence>
<comment type="subcellular location">
    <subcellularLocation>
        <location evidence="1">Cell membrane</location>
        <topology evidence="1">Multi-pass membrane protein</topology>
    </subcellularLocation>
</comment>
<accession>A0AA87DRT0</accession>
<evidence type="ECO:0000313" key="13">
    <source>
        <dbReference type="EMBL" id="EGF88645.1"/>
    </source>
</evidence>
<name>A0AA87DRT0_9BACL</name>
<evidence type="ECO:0000256" key="9">
    <source>
        <dbReference type="ARBA" id="ARBA00023136"/>
    </source>
</evidence>
<evidence type="ECO:0000256" key="10">
    <source>
        <dbReference type="ARBA" id="ARBA00024973"/>
    </source>
</evidence>
<evidence type="ECO:0000256" key="5">
    <source>
        <dbReference type="ARBA" id="ARBA00022448"/>
    </source>
</evidence>
<reference evidence="13 14" key="1">
    <citation type="submission" date="2011-03" db="EMBL/GenBank/DDBJ databases">
        <title>The Genome Sequence of Gemella haemolysans M341.</title>
        <authorList>
            <consortium name="The Broad Institute Genome Sequencing Platform"/>
            <consortium name="The Broad Institute Genome Sequencing Center for Infectious Disease"/>
            <person name="Earl A."/>
            <person name="Ward D."/>
            <person name="Feldgarden M."/>
            <person name="Gevers D."/>
            <person name="Sibley C.D."/>
            <person name="Field T.R."/>
            <person name="Grinwis M."/>
            <person name="Eshaghurshan C.S."/>
            <person name="Surette M.G."/>
            <person name="Young S.K."/>
            <person name="Zeng Q."/>
            <person name="Gargeya S."/>
            <person name="Fitzgerald M."/>
            <person name="Haas B."/>
            <person name="Abouelleil A."/>
            <person name="Alvarado L."/>
            <person name="Arachchi H.M."/>
            <person name="Berlin A."/>
            <person name="Brown A."/>
            <person name="Chapman S.B."/>
            <person name="Chen Z."/>
            <person name="Dunbar C."/>
            <person name="Freedman E."/>
            <person name="Gearin G."/>
            <person name="Gellesch M."/>
            <person name="Goldberg J."/>
            <person name="Griggs A."/>
            <person name="Gujja S."/>
            <person name="Heilman E.R."/>
            <person name="Heiman D."/>
            <person name="Howarth C."/>
            <person name="Larson L."/>
            <person name="Lui A."/>
            <person name="MacDonald P.J.P."/>
            <person name="Mehta T."/>
            <person name="Montmayeur A."/>
            <person name="Murphy C."/>
            <person name="Neiman D."/>
            <person name="Pearson M."/>
            <person name="Priest M."/>
            <person name="Roberts A."/>
            <person name="Saif S."/>
            <person name="Shea T."/>
            <person name="Shenoy N."/>
            <person name="Sisk P."/>
            <person name="Stolte C."/>
            <person name="Sykes S."/>
            <person name="White J."/>
            <person name="Yandava C."/>
            <person name="Wortman J."/>
            <person name="Nusbaum C."/>
            <person name="Birren B."/>
        </authorList>
    </citation>
    <scope>NUCLEOTIDE SEQUENCE [LARGE SCALE GENOMIC DNA]</scope>
    <source>
        <strain evidence="13 14">M341</strain>
    </source>
</reference>
<evidence type="ECO:0000256" key="11">
    <source>
        <dbReference type="SAM" id="Phobius"/>
    </source>
</evidence>
<keyword evidence="6" id="KW-1003">Cell membrane</keyword>
<feature type="transmembrane region" description="Helical" evidence="11">
    <location>
        <begin position="324"/>
        <end position="348"/>
    </location>
</feature>
<evidence type="ECO:0000256" key="7">
    <source>
        <dbReference type="ARBA" id="ARBA00022692"/>
    </source>
</evidence>
<dbReference type="InterPro" id="IPR003838">
    <property type="entry name" value="ABC3_permease_C"/>
</dbReference>
<comment type="function">
    <text evidence="10">Part of the ABC transporter complex hrt involved in hemin import. Responsible for the translocation of the substrate across the membrane.</text>
</comment>
<feature type="transmembrane region" description="Helical" evidence="11">
    <location>
        <begin position="237"/>
        <end position="262"/>
    </location>
</feature>
<dbReference type="PANTHER" id="PTHR43738:SF1">
    <property type="entry name" value="HEMIN TRANSPORT SYSTEM PERMEASE PROTEIN HRTB-RELATED"/>
    <property type="match status" value="1"/>
</dbReference>
<evidence type="ECO:0000256" key="4">
    <source>
        <dbReference type="ARBA" id="ARBA00016962"/>
    </source>
</evidence>
<keyword evidence="7 11" id="KW-0812">Transmembrane</keyword>
<protein>
    <recommendedName>
        <fullName evidence="4">Putative hemin transport system permease protein HrtB</fullName>
    </recommendedName>
</protein>
<evidence type="ECO:0000256" key="2">
    <source>
        <dbReference type="ARBA" id="ARBA00008697"/>
    </source>
</evidence>
<keyword evidence="9 11" id="KW-0472">Membrane</keyword>
<comment type="similarity">
    <text evidence="2">Belongs to the ABC-4 integral membrane protein family. HrtB subfamily.</text>
</comment>
<dbReference type="EMBL" id="ACRO01000011">
    <property type="protein sequence ID" value="EGF88645.1"/>
    <property type="molecule type" value="Genomic_DNA"/>
</dbReference>
<dbReference type="RefSeq" id="WP_003146923.1">
    <property type="nucleotide sequence ID" value="NZ_GL883583.1"/>
</dbReference>
<evidence type="ECO:0000256" key="8">
    <source>
        <dbReference type="ARBA" id="ARBA00022989"/>
    </source>
</evidence>
<sequence length="358" mass="39192">MFLAINEIKDAKLRYSLIVGLLTLVSYLMFFLSGLAFGLIDQNRSSIDHWKADTVLLSSEANKTIGLSNLKLSDKESLSADNVEPFSQMVTVSKTEKSSNEDVKQKISIFGVNNGSFLIPPIIQGRTFESKNEVVIEKSLSEKEGYSIGDTFKTANSDIELKIVGYTEKSRFNVAPVVYMNINDFQVLKYGNNKSTDNLMINAFVVKGELKDYDSSIFQKVSIADFINELPGYSAQILTFGLMIGFLIVISAIIIGIFMYVLTIQKTPIFGIMKAQGISNGMIGISVLSQTFLLSLVGSILGLVGTWGTSLVLPSAVPFLGNGLYYSIIFVSLIIFSLVGTLFSVLAIRKIDPLKAIG</sequence>
<feature type="domain" description="ABC3 transporter permease C-terminal" evidence="12">
    <location>
        <begin position="242"/>
        <end position="352"/>
    </location>
</feature>
<organism evidence="13 14">
    <name type="scientific">Gemella haemolysans M341</name>
    <dbReference type="NCBI Taxonomy" id="562981"/>
    <lineage>
        <taxon>Bacteria</taxon>
        <taxon>Bacillati</taxon>
        <taxon>Bacillota</taxon>
        <taxon>Bacilli</taxon>
        <taxon>Bacillales</taxon>
        <taxon>Gemellaceae</taxon>
        <taxon>Gemella</taxon>
    </lineage>
</organism>
<comment type="subunit">
    <text evidence="3">The complex is composed of two ATP-binding proteins (HrtA), two transmembrane proteins (HrtB) and a solute-binding protein.</text>
</comment>
<dbReference type="GO" id="GO:0005886">
    <property type="term" value="C:plasma membrane"/>
    <property type="evidence" value="ECO:0007669"/>
    <property type="project" value="UniProtKB-SubCell"/>
</dbReference>
<gene>
    <name evidence="13" type="ORF">HMPREF0428_00849</name>
</gene>
<keyword evidence="8 11" id="KW-1133">Transmembrane helix</keyword>
<evidence type="ECO:0000259" key="12">
    <source>
        <dbReference type="Pfam" id="PF02687"/>
    </source>
</evidence>
<evidence type="ECO:0000256" key="6">
    <source>
        <dbReference type="ARBA" id="ARBA00022475"/>
    </source>
</evidence>
<dbReference type="Pfam" id="PF02687">
    <property type="entry name" value="FtsX"/>
    <property type="match status" value="1"/>
</dbReference>
<dbReference type="InterPro" id="IPR051125">
    <property type="entry name" value="ABC-4/HrtB_transporter"/>
</dbReference>
<dbReference type="AlphaFoldDB" id="A0AA87DRT0"/>
<proteinExistence type="inferred from homology"/>